<gene>
    <name evidence="1" type="ORF">C446_08139</name>
</gene>
<evidence type="ECO:0000313" key="1">
    <source>
        <dbReference type="EMBL" id="EMA39873.1"/>
    </source>
</evidence>
<comment type="caution">
    <text evidence="1">The sequence shown here is derived from an EMBL/GenBank/DDBJ whole genome shotgun (WGS) entry which is preliminary data.</text>
</comment>
<evidence type="ECO:0000313" key="2">
    <source>
        <dbReference type="Proteomes" id="UP000011607"/>
    </source>
</evidence>
<proteinExistence type="predicted"/>
<keyword evidence="2" id="KW-1185">Reference proteome</keyword>
<accession>M0M387</accession>
<reference evidence="1 2" key="1">
    <citation type="journal article" date="2014" name="PLoS Genet.">
        <title>Phylogenetically driven sequencing of extremely halophilic archaea reveals strategies for static and dynamic osmo-response.</title>
        <authorList>
            <person name="Becker E.A."/>
            <person name="Seitzer P.M."/>
            <person name="Tritt A."/>
            <person name="Larsen D."/>
            <person name="Krusor M."/>
            <person name="Yao A.I."/>
            <person name="Wu D."/>
            <person name="Madern D."/>
            <person name="Eisen J.A."/>
            <person name="Darling A.E."/>
            <person name="Facciotti M.T."/>
        </authorList>
    </citation>
    <scope>NUCLEOTIDE SEQUENCE [LARGE SCALE GENOMIC DNA]</scope>
    <source>
        <strain evidence="1 2">JCM 10879</strain>
    </source>
</reference>
<dbReference type="AlphaFoldDB" id="M0M387"/>
<dbReference type="EMBL" id="AOMA01000078">
    <property type="protein sequence ID" value="EMA39873.1"/>
    <property type="molecule type" value="Genomic_DNA"/>
</dbReference>
<organism evidence="1 2">
    <name type="scientific">Halobiforma nitratireducens JCM 10879</name>
    <dbReference type="NCBI Taxonomy" id="1227454"/>
    <lineage>
        <taxon>Archaea</taxon>
        <taxon>Methanobacteriati</taxon>
        <taxon>Methanobacteriota</taxon>
        <taxon>Stenosarchaea group</taxon>
        <taxon>Halobacteria</taxon>
        <taxon>Halobacteriales</taxon>
        <taxon>Natrialbaceae</taxon>
        <taxon>Halobiforma</taxon>
    </lineage>
</organism>
<dbReference type="Proteomes" id="UP000011607">
    <property type="component" value="Unassembled WGS sequence"/>
</dbReference>
<sequence length="71" mass="8000">MTGEFETDRPTAHYLTTTAKWDERSGSRVLLRDGDVCRVENDCYCRTTAYTDRTRDASPSATGVETRSGVY</sequence>
<protein>
    <submittedName>
        <fullName evidence="1">Uncharacterized protein</fullName>
    </submittedName>
</protein>
<name>M0M387_9EURY</name>